<dbReference type="InterPro" id="IPR050494">
    <property type="entry name" value="Ser_Thr_dual-spec_kinase"/>
</dbReference>
<keyword evidence="1" id="KW-0723">Serine/threonine-protein kinase</keyword>
<keyword evidence="3" id="KW-0547">Nucleotide-binding</keyword>
<dbReference type="EMBL" id="JABFTP020000185">
    <property type="protein sequence ID" value="KAL3285817.1"/>
    <property type="molecule type" value="Genomic_DNA"/>
</dbReference>
<proteinExistence type="predicted"/>
<name>A0ABD2P4B6_9CUCU</name>
<evidence type="ECO:0000313" key="6">
    <source>
        <dbReference type="EMBL" id="KAL3285817.1"/>
    </source>
</evidence>
<keyword evidence="5" id="KW-0067">ATP-binding</keyword>
<evidence type="ECO:0000256" key="5">
    <source>
        <dbReference type="ARBA" id="ARBA00022840"/>
    </source>
</evidence>
<protein>
    <submittedName>
        <fullName evidence="6">Uncharacterized protein</fullName>
    </submittedName>
</protein>
<evidence type="ECO:0000256" key="4">
    <source>
        <dbReference type="ARBA" id="ARBA00022777"/>
    </source>
</evidence>
<keyword evidence="4" id="KW-0418">Kinase</keyword>
<organism evidence="6 7">
    <name type="scientific">Cryptolaemus montrouzieri</name>
    <dbReference type="NCBI Taxonomy" id="559131"/>
    <lineage>
        <taxon>Eukaryota</taxon>
        <taxon>Metazoa</taxon>
        <taxon>Ecdysozoa</taxon>
        <taxon>Arthropoda</taxon>
        <taxon>Hexapoda</taxon>
        <taxon>Insecta</taxon>
        <taxon>Pterygota</taxon>
        <taxon>Neoptera</taxon>
        <taxon>Endopterygota</taxon>
        <taxon>Coleoptera</taxon>
        <taxon>Polyphaga</taxon>
        <taxon>Cucujiformia</taxon>
        <taxon>Coccinelloidea</taxon>
        <taxon>Coccinellidae</taxon>
        <taxon>Scymninae</taxon>
        <taxon>Scymnini</taxon>
        <taxon>Cryptolaemus</taxon>
    </lineage>
</organism>
<keyword evidence="7" id="KW-1185">Reference proteome</keyword>
<evidence type="ECO:0000256" key="3">
    <source>
        <dbReference type="ARBA" id="ARBA00022741"/>
    </source>
</evidence>
<dbReference type="SUPFAM" id="SSF56112">
    <property type="entry name" value="Protein kinase-like (PK-like)"/>
    <property type="match status" value="1"/>
</dbReference>
<dbReference type="PANTHER" id="PTHR24058:SF28">
    <property type="entry name" value="SERINE_THREONINE-PROTEIN KINASE MINIBRAIN"/>
    <property type="match status" value="1"/>
</dbReference>
<sequence>MQAIQARILTSFRDPASAPLKKLSVDLIKTYKHNNEVYYVKKKRRATQTQSEDISHKKDRKFSYDSYDGDNHDYEVKNDGKFLDRYEIDSPIEKRSFGQVVKSNGHVEQSHVAIEIIKNKKAFLKQAQIKVKLLEMMNMADVDNNYFIVRLKRFFL</sequence>
<evidence type="ECO:0000256" key="1">
    <source>
        <dbReference type="ARBA" id="ARBA00022527"/>
    </source>
</evidence>
<dbReference type="PANTHER" id="PTHR24058">
    <property type="entry name" value="DUAL SPECIFICITY PROTEIN KINASE"/>
    <property type="match status" value="1"/>
</dbReference>
<gene>
    <name evidence="6" type="ORF">HHI36_000339</name>
</gene>
<dbReference type="AlphaFoldDB" id="A0ABD2P4B6"/>
<evidence type="ECO:0000313" key="7">
    <source>
        <dbReference type="Proteomes" id="UP001516400"/>
    </source>
</evidence>
<dbReference type="InterPro" id="IPR011009">
    <property type="entry name" value="Kinase-like_dom_sf"/>
</dbReference>
<comment type="caution">
    <text evidence="6">The sequence shown here is derived from an EMBL/GenBank/DDBJ whole genome shotgun (WGS) entry which is preliminary data.</text>
</comment>
<accession>A0ABD2P4B6</accession>
<dbReference type="Proteomes" id="UP001516400">
    <property type="component" value="Unassembled WGS sequence"/>
</dbReference>
<keyword evidence="2" id="KW-0808">Transferase</keyword>
<reference evidence="6 7" key="1">
    <citation type="journal article" date="2021" name="BMC Biol.">
        <title>Horizontally acquired antibacterial genes associated with adaptive radiation of ladybird beetles.</title>
        <authorList>
            <person name="Li H.S."/>
            <person name="Tang X.F."/>
            <person name="Huang Y.H."/>
            <person name="Xu Z.Y."/>
            <person name="Chen M.L."/>
            <person name="Du X.Y."/>
            <person name="Qiu B.Y."/>
            <person name="Chen P.T."/>
            <person name="Zhang W."/>
            <person name="Slipinski A."/>
            <person name="Escalona H.E."/>
            <person name="Waterhouse R.M."/>
            <person name="Zwick A."/>
            <person name="Pang H."/>
        </authorList>
    </citation>
    <scope>NUCLEOTIDE SEQUENCE [LARGE SCALE GENOMIC DNA]</scope>
    <source>
        <strain evidence="6">SYSU2018</strain>
    </source>
</reference>
<dbReference type="GO" id="GO:0005524">
    <property type="term" value="F:ATP binding"/>
    <property type="evidence" value="ECO:0007669"/>
    <property type="project" value="UniProtKB-KW"/>
</dbReference>
<dbReference type="GO" id="GO:0004674">
    <property type="term" value="F:protein serine/threonine kinase activity"/>
    <property type="evidence" value="ECO:0007669"/>
    <property type="project" value="UniProtKB-KW"/>
</dbReference>
<evidence type="ECO:0000256" key="2">
    <source>
        <dbReference type="ARBA" id="ARBA00022679"/>
    </source>
</evidence>
<dbReference type="Gene3D" id="3.30.200.20">
    <property type="entry name" value="Phosphorylase Kinase, domain 1"/>
    <property type="match status" value="1"/>
</dbReference>